<dbReference type="RefSeq" id="WP_093099359.1">
    <property type="nucleotide sequence ID" value="NZ_FNGK01000004.1"/>
</dbReference>
<gene>
    <name evidence="2" type="ORF">SAMEA4412673_03748</name>
</gene>
<sequence length="253" mass="29998">MNIQNFEYLRNQLFYCGFGHKLEDALRSKMAKDKQEFQLQYRGQIDSEPVRAELHFSRSRQTDRYYFNSFRVELPQNSARVTGSRRFQVNGSNRFTLKEAYNLLNGRSVHKELTNVQGERYRAWFQLDGKTLDIQGNHKLLQFHENYGYDIENQLGRFPIMELREEQSKKRLLESLGRGNRQLVTFELSSGPHKLYVEALPRFKAVCIYNEQGIRQEFIDDRSKLDQRPSAKLQEQQRQIQIRSRGGRKGHSL</sequence>
<name>A0AAJ5C210_9SPHI</name>
<dbReference type="AlphaFoldDB" id="A0AAJ5C210"/>
<reference evidence="2 3" key="1">
    <citation type="submission" date="2017-06" db="EMBL/GenBank/DDBJ databases">
        <authorList>
            <consortium name="Pathogen Informatics"/>
        </authorList>
    </citation>
    <scope>NUCLEOTIDE SEQUENCE [LARGE SCALE GENOMIC DNA]</scope>
    <source>
        <strain evidence="2 3">NCTC12149</strain>
    </source>
</reference>
<dbReference type="Proteomes" id="UP000215355">
    <property type="component" value="Chromosome 1"/>
</dbReference>
<accession>A0AAJ5C210</accession>
<dbReference type="EMBL" id="LT906468">
    <property type="protein sequence ID" value="SNV61886.1"/>
    <property type="molecule type" value="Genomic_DNA"/>
</dbReference>
<evidence type="ECO:0000313" key="3">
    <source>
        <dbReference type="Proteomes" id="UP000215355"/>
    </source>
</evidence>
<proteinExistence type="predicted"/>
<protein>
    <submittedName>
        <fullName evidence="2">Uncharacterized protein</fullName>
    </submittedName>
</protein>
<feature type="region of interest" description="Disordered" evidence="1">
    <location>
        <begin position="225"/>
        <end position="253"/>
    </location>
</feature>
<dbReference type="KEGG" id="smiz:4412673_03748"/>
<evidence type="ECO:0000256" key="1">
    <source>
        <dbReference type="SAM" id="MobiDB-lite"/>
    </source>
</evidence>
<organism evidence="2 3">
    <name type="scientific">Sphingobacterium mizutaii</name>
    <dbReference type="NCBI Taxonomy" id="1010"/>
    <lineage>
        <taxon>Bacteria</taxon>
        <taxon>Pseudomonadati</taxon>
        <taxon>Bacteroidota</taxon>
        <taxon>Sphingobacteriia</taxon>
        <taxon>Sphingobacteriales</taxon>
        <taxon>Sphingobacteriaceae</taxon>
        <taxon>Sphingobacterium</taxon>
    </lineage>
</organism>
<evidence type="ECO:0000313" key="2">
    <source>
        <dbReference type="EMBL" id="SNV61886.1"/>
    </source>
</evidence>